<dbReference type="EMBL" id="JADGMQ010000008">
    <property type="protein sequence ID" value="MBI1621471.1"/>
    <property type="molecule type" value="Genomic_DNA"/>
</dbReference>
<dbReference type="RefSeq" id="WP_198476872.1">
    <property type="nucleotide sequence ID" value="NZ_JADGMQ010000008.1"/>
</dbReference>
<evidence type="ECO:0000313" key="1">
    <source>
        <dbReference type="EMBL" id="MBI1621471.1"/>
    </source>
</evidence>
<dbReference type="Proteomes" id="UP000601789">
    <property type="component" value="Unassembled WGS sequence"/>
</dbReference>
<evidence type="ECO:0008006" key="3">
    <source>
        <dbReference type="Google" id="ProtNLM"/>
    </source>
</evidence>
<name>A0ABS0SDX0_9HYPH</name>
<evidence type="ECO:0000313" key="2">
    <source>
        <dbReference type="Proteomes" id="UP000601789"/>
    </source>
</evidence>
<keyword evidence="2" id="KW-1185">Reference proteome</keyword>
<protein>
    <recommendedName>
        <fullName evidence="3">Helix-turn-helix domain-containing protein</fullName>
    </recommendedName>
</protein>
<sequence>MRKAEILPQSLAPVGINREQAAELIGVSATLFDRLVADGKMPDARMLYGRLVWDVAEVVAAFRALPHRSVSVDARSTEGNPWD</sequence>
<accession>A0ABS0SDX0</accession>
<organism evidence="1 2">
    <name type="scientific">Aquamicrobium zhengzhouense</name>
    <dbReference type="NCBI Taxonomy" id="2781738"/>
    <lineage>
        <taxon>Bacteria</taxon>
        <taxon>Pseudomonadati</taxon>
        <taxon>Pseudomonadota</taxon>
        <taxon>Alphaproteobacteria</taxon>
        <taxon>Hyphomicrobiales</taxon>
        <taxon>Phyllobacteriaceae</taxon>
        <taxon>Aquamicrobium</taxon>
    </lineage>
</organism>
<reference evidence="1 2" key="1">
    <citation type="submission" date="2020-10" db="EMBL/GenBank/DDBJ databases">
        <title>Aquamicrobium zhengzhouensis sp. nov., a exopolysaccharide producing bacterium isolated from farmland soil.</title>
        <authorList>
            <person name="Wang X."/>
        </authorList>
    </citation>
    <scope>NUCLEOTIDE SEQUENCE [LARGE SCALE GENOMIC DNA]</scope>
    <source>
        <strain evidence="2">cd-1</strain>
    </source>
</reference>
<gene>
    <name evidence="1" type="ORF">IOD40_12455</name>
</gene>
<proteinExistence type="predicted"/>
<comment type="caution">
    <text evidence="1">The sequence shown here is derived from an EMBL/GenBank/DDBJ whole genome shotgun (WGS) entry which is preliminary data.</text>
</comment>